<gene>
    <name evidence="2" type="ORF">PCIT_a0018</name>
</gene>
<evidence type="ECO:0000256" key="1">
    <source>
        <dbReference type="SAM" id="SignalP"/>
    </source>
</evidence>
<name>A0AAD4FSQ8_9GAMM</name>
<dbReference type="EMBL" id="AHBZ03000014">
    <property type="protein sequence ID" value="KAF7773710.1"/>
    <property type="molecule type" value="Genomic_DNA"/>
</dbReference>
<feature type="signal peptide" evidence="1">
    <location>
        <begin position="1"/>
        <end position="25"/>
    </location>
</feature>
<dbReference type="AlphaFoldDB" id="A0AAD4FSQ8"/>
<sequence length="76" mass="8343">MKKSMLATIVAGGIAVLTYAAHSYASSDYFTYKIYGYYDSAGSQVGTYYRPCFGRMGKLTGEKTSVKRLIESGTCR</sequence>
<keyword evidence="1" id="KW-0732">Signal</keyword>
<evidence type="ECO:0000313" key="3">
    <source>
        <dbReference type="Proteomes" id="UP000016487"/>
    </source>
</evidence>
<organism evidence="2 3">
    <name type="scientific">Pseudoalteromonas citrea</name>
    <dbReference type="NCBI Taxonomy" id="43655"/>
    <lineage>
        <taxon>Bacteria</taxon>
        <taxon>Pseudomonadati</taxon>
        <taxon>Pseudomonadota</taxon>
        <taxon>Gammaproteobacteria</taxon>
        <taxon>Alteromonadales</taxon>
        <taxon>Pseudoalteromonadaceae</taxon>
        <taxon>Pseudoalteromonas</taxon>
    </lineage>
</organism>
<protein>
    <submittedName>
        <fullName evidence="2">Uncharacterized protein</fullName>
    </submittedName>
</protein>
<feature type="chain" id="PRO_5042028443" evidence="1">
    <location>
        <begin position="26"/>
        <end position="76"/>
    </location>
</feature>
<dbReference type="RefSeq" id="WP_010367901.1">
    <property type="nucleotide sequence ID" value="NZ_AHBZ03000014.1"/>
</dbReference>
<dbReference type="Proteomes" id="UP000016487">
    <property type="component" value="Unassembled WGS sequence"/>
</dbReference>
<proteinExistence type="predicted"/>
<comment type="caution">
    <text evidence="2">The sequence shown here is derived from an EMBL/GenBank/DDBJ whole genome shotgun (WGS) entry which is preliminary data.</text>
</comment>
<reference evidence="2" key="2">
    <citation type="submission" date="2015-03" db="EMBL/GenBank/DDBJ databases">
        <title>Genome sequence of Pseudoalteromonas citrea.</title>
        <authorList>
            <person name="Xie B.-B."/>
            <person name="Rong J.-C."/>
            <person name="Qin Q.-L."/>
            <person name="Zhang Y.-Z."/>
        </authorList>
    </citation>
    <scope>NUCLEOTIDE SEQUENCE</scope>
    <source>
        <strain evidence="2">DSM 8771</strain>
    </source>
</reference>
<evidence type="ECO:0000313" key="2">
    <source>
        <dbReference type="EMBL" id="KAF7773710.1"/>
    </source>
</evidence>
<reference evidence="2" key="1">
    <citation type="journal article" date="2012" name="J. Bacteriol.">
        <title>Genome sequences of type strains of seven species of the marine bacterium Pseudoalteromonas.</title>
        <authorList>
            <person name="Xie B.B."/>
            <person name="Shu Y.L."/>
            <person name="Qin Q.L."/>
            <person name="Rong J.C."/>
            <person name="Zhang X.Y."/>
            <person name="Chen X.L."/>
            <person name="Shi M."/>
            <person name="He H.L."/>
            <person name="Zhou B.C."/>
            <person name="Zhang Y.Z."/>
        </authorList>
    </citation>
    <scope>NUCLEOTIDE SEQUENCE</scope>
    <source>
        <strain evidence="2">DSM 8771</strain>
    </source>
</reference>
<accession>A0AAD4FSQ8</accession>